<keyword evidence="9 17" id="KW-0418">Kinase</keyword>
<keyword evidence="5" id="KW-0597">Phosphoprotein</keyword>
<reference evidence="17 18" key="1">
    <citation type="submission" date="2019-03" db="EMBL/GenBank/DDBJ databases">
        <authorList>
            <person name="Kim M.K.M."/>
        </authorList>
    </citation>
    <scope>NUCLEOTIDE SEQUENCE [LARGE SCALE GENOMIC DNA]</scope>
    <source>
        <strain evidence="17 18">18JY21-1</strain>
    </source>
</reference>
<dbReference type="PROSITE" id="PS50109">
    <property type="entry name" value="HIS_KIN"/>
    <property type="match status" value="1"/>
</dbReference>
<accession>A0A4R4EFX4</accession>
<keyword evidence="13 14" id="KW-0472">Membrane</keyword>
<dbReference type="SUPFAM" id="SSF47384">
    <property type="entry name" value="Homodimeric domain of signal transducing histidine kinase"/>
    <property type="match status" value="1"/>
</dbReference>
<dbReference type="FunFam" id="3.30.565.10:FF:000006">
    <property type="entry name" value="Sensor histidine kinase WalK"/>
    <property type="match status" value="1"/>
</dbReference>
<dbReference type="SUPFAM" id="SSF55874">
    <property type="entry name" value="ATPase domain of HSP90 chaperone/DNA topoisomerase II/histidine kinase"/>
    <property type="match status" value="1"/>
</dbReference>
<comment type="subcellular location">
    <subcellularLocation>
        <location evidence="2">Cell membrane</location>
        <topology evidence="2">Multi-pass membrane protein</topology>
    </subcellularLocation>
</comment>
<dbReference type="CDD" id="cd00082">
    <property type="entry name" value="HisKA"/>
    <property type="match status" value="1"/>
</dbReference>
<keyword evidence="8" id="KW-0547">Nucleotide-binding</keyword>
<keyword evidence="18" id="KW-1185">Reference proteome</keyword>
<evidence type="ECO:0000259" key="15">
    <source>
        <dbReference type="PROSITE" id="PS50109"/>
    </source>
</evidence>
<gene>
    <name evidence="17" type="ORF">E0485_07995</name>
</gene>
<evidence type="ECO:0000256" key="12">
    <source>
        <dbReference type="ARBA" id="ARBA00023012"/>
    </source>
</evidence>
<evidence type="ECO:0000256" key="3">
    <source>
        <dbReference type="ARBA" id="ARBA00012438"/>
    </source>
</evidence>
<evidence type="ECO:0000256" key="14">
    <source>
        <dbReference type="SAM" id="Phobius"/>
    </source>
</evidence>
<dbReference type="CDD" id="cd06225">
    <property type="entry name" value="HAMP"/>
    <property type="match status" value="1"/>
</dbReference>
<dbReference type="InterPro" id="IPR003661">
    <property type="entry name" value="HisK_dim/P_dom"/>
</dbReference>
<keyword evidence="4" id="KW-1003">Cell membrane</keyword>
<dbReference type="Gene3D" id="6.10.340.10">
    <property type="match status" value="1"/>
</dbReference>
<dbReference type="SMART" id="SM00304">
    <property type="entry name" value="HAMP"/>
    <property type="match status" value="1"/>
</dbReference>
<evidence type="ECO:0000256" key="10">
    <source>
        <dbReference type="ARBA" id="ARBA00022840"/>
    </source>
</evidence>
<evidence type="ECO:0000256" key="1">
    <source>
        <dbReference type="ARBA" id="ARBA00000085"/>
    </source>
</evidence>
<dbReference type="PROSITE" id="PS50885">
    <property type="entry name" value="HAMP"/>
    <property type="match status" value="1"/>
</dbReference>
<dbReference type="InterPro" id="IPR036890">
    <property type="entry name" value="HATPase_C_sf"/>
</dbReference>
<sequence length="346" mass="39475">MFWSFLFSLIIAINLSSYINESFLISLPDPHLIFYLSPLLSIFSFVILFIISFSLMTNRIIQYLYHLAEGLDFIARGNLHYRIPISRTDELGKVAANINAMAEKMEIQIQKERQIEKSKMDLITGVSHDLRTPLTSIIGYLELLINRVCQNEQEQERFIDIIYKKSLQLKNLIDDLFEYTRLTNSEAKFETDQVDIQELLTQILAEYQPFAKELGVTVETCLTIKTLPISMDPEKIRRAVDNLLMNALKFSVKPGVVRVSMDERFPSVIIKIENEGTPISMEQEGLLFERFYKADLSRAAQSIQNGSGLGLSIAKNIIERHGGTLNLVHSAGYYTFIIELPISGHA</sequence>
<dbReference type="EMBL" id="SKFG01000005">
    <property type="protein sequence ID" value="TCZ78477.1"/>
    <property type="molecule type" value="Genomic_DNA"/>
</dbReference>
<dbReference type="Pfam" id="PF00672">
    <property type="entry name" value="HAMP"/>
    <property type="match status" value="1"/>
</dbReference>
<dbReference type="FunFam" id="1.10.287.130:FF:000008">
    <property type="entry name" value="Two-component sensor histidine kinase"/>
    <property type="match status" value="1"/>
</dbReference>
<dbReference type="InterPro" id="IPR050398">
    <property type="entry name" value="HssS/ArlS-like"/>
</dbReference>
<dbReference type="AlphaFoldDB" id="A0A4R4EFX4"/>
<organism evidence="17 18">
    <name type="scientific">Paenibacillus albiflavus</name>
    <dbReference type="NCBI Taxonomy" id="2545760"/>
    <lineage>
        <taxon>Bacteria</taxon>
        <taxon>Bacillati</taxon>
        <taxon>Bacillota</taxon>
        <taxon>Bacilli</taxon>
        <taxon>Bacillales</taxon>
        <taxon>Paenibacillaceae</taxon>
        <taxon>Paenibacillus</taxon>
    </lineage>
</organism>
<keyword evidence="10" id="KW-0067">ATP-binding</keyword>
<dbReference type="InterPro" id="IPR005467">
    <property type="entry name" value="His_kinase_dom"/>
</dbReference>
<comment type="catalytic activity">
    <reaction evidence="1">
        <text>ATP + protein L-histidine = ADP + protein N-phospho-L-histidine.</text>
        <dbReference type="EC" id="2.7.13.3"/>
    </reaction>
</comment>
<dbReference type="InterPro" id="IPR003660">
    <property type="entry name" value="HAMP_dom"/>
</dbReference>
<evidence type="ECO:0000256" key="2">
    <source>
        <dbReference type="ARBA" id="ARBA00004651"/>
    </source>
</evidence>
<keyword evidence="11 14" id="KW-1133">Transmembrane helix</keyword>
<keyword evidence="12" id="KW-0902">Two-component regulatory system</keyword>
<feature type="transmembrane region" description="Helical" evidence="14">
    <location>
        <begin position="33"/>
        <end position="56"/>
    </location>
</feature>
<name>A0A4R4EFX4_9BACL</name>
<dbReference type="Pfam" id="PF02518">
    <property type="entry name" value="HATPase_c"/>
    <property type="match status" value="1"/>
</dbReference>
<keyword evidence="6" id="KW-0808">Transferase</keyword>
<dbReference type="InterPro" id="IPR004358">
    <property type="entry name" value="Sig_transdc_His_kin-like_C"/>
</dbReference>
<keyword evidence="7 14" id="KW-0812">Transmembrane</keyword>
<dbReference type="GO" id="GO:0005886">
    <property type="term" value="C:plasma membrane"/>
    <property type="evidence" value="ECO:0007669"/>
    <property type="project" value="UniProtKB-SubCell"/>
</dbReference>
<dbReference type="SMART" id="SM00388">
    <property type="entry name" value="HisKA"/>
    <property type="match status" value="1"/>
</dbReference>
<evidence type="ECO:0000313" key="18">
    <source>
        <dbReference type="Proteomes" id="UP000295418"/>
    </source>
</evidence>
<feature type="domain" description="Histidine kinase" evidence="15">
    <location>
        <begin position="125"/>
        <end position="344"/>
    </location>
</feature>
<protein>
    <recommendedName>
        <fullName evidence="3">histidine kinase</fullName>
        <ecNumber evidence="3">2.7.13.3</ecNumber>
    </recommendedName>
</protein>
<dbReference type="GO" id="GO:0000155">
    <property type="term" value="F:phosphorelay sensor kinase activity"/>
    <property type="evidence" value="ECO:0007669"/>
    <property type="project" value="InterPro"/>
</dbReference>
<dbReference type="Pfam" id="PF00512">
    <property type="entry name" value="HisKA"/>
    <property type="match status" value="1"/>
</dbReference>
<evidence type="ECO:0000256" key="13">
    <source>
        <dbReference type="ARBA" id="ARBA00023136"/>
    </source>
</evidence>
<comment type="caution">
    <text evidence="17">The sequence shown here is derived from an EMBL/GenBank/DDBJ whole genome shotgun (WGS) entry which is preliminary data.</text>
</comment>
<dbReference type="SMART" id="SM00387">
    <property type="entry name" value="HATPase_c"/>
    <property type="match status" value="1"/>
</dbReference>
<dbReference type="Proteomes" id="UP000295418">
    <property type="component" value="Unassembled WGS sequence"/>
</dbReference>
<dbReference type="EC" id="2.7.13.3" evidence="3"/>
<evidence type="ECO:0000256" key="11">
    <source>
        <dbReference type="ARBA" id="ARBA00022989"/>
    </source>
</evidence>
<evidence type="ECO:0000256" key="9">
    <source>
        <dbReference type="ARBA" id="ARBA00022777"/>
    </source>
</evidence>
<dbReference type="GO" id="GO:0005524">
    <property type="term" value="F:ATP binding"/>
    <property type="evidence" value="ECO:0007669"/>
    <property type="project" value="UniProtKB-KW"/>
</dbReference>
<evidence type="ECO:0000313" key="17">
    <source>
        <dbReference type="EMBL" id="TCZ78477.1"/>
    </source>
</evidence>
<dbReference type="PANTHER" id="PTHR45528:SF8">
    <property type="entry name" value="HISTIDINE KINASE"/>
    <property type="match status" value="1"/>
</dbReference>
<dbReference type="InterPro" id="IPR003594">
    <property type="entry name" value="HATPase_dom"/>
</dbReference>
<dbReference type="Gene3D" id="3.30.565.10">
    <property type="entry name" value="Histidine kinase-like ATPase, C-terminal domain"/>
    <property type="match status" value="1"/>
</dbReference>
<evidence type="ECO:0000256" key="8">
    <source>
        <dbReference type="ARBA" id="ARBA00022741"/>
    </source>
</evidence>
<dbReference type="PRINTS" id="PR00344">
    <property type="entry name" value="BCTRLSENSOR"/>
</dbReference>
<evidence type="ECO:0000256" key="4">
    <source>
        <dbReference type="ARBA" id="ARBA00022475"/>
    </source>
</evidence>
<evidence type="ECO:0000256" key="5">
    <source>
        <dbReference type="ARBA" id="ARBA00022553"/>
    </source>
</evidence>
<evidence type="ECO:0000259" key="16">
    <source>
        <dbReference type="PROSITE" id="PS50885"/>
    </source>
</evidence>
<dbReference type="OrthoDB" id="9792991at2"/>
<dbReference type="PANTHER" id="PTHR45528">
    <property type="entry name" value="SENSOR HISTIDINE KINASE CPXA"/>
    <property type="match status" value="1"/>
</dbReference>
<evidence type="ECO:0000256" key="7">
    <source>
        <dbReference type="ARBA" id="ARBA00022692"/>
    </source>
</evidence>
<feature type="domain" description="HAMP" evidence="16">
    <location>
        <begin position="58"/>
        <end position="110"/>
    </location>
</feature>
<dbReference type="SUPFAM" id="SSF158472">
    <property type="entry name" value="HAMP domain-like"/>
    <property type="match status" value="1"/>
</dbReference>
<evidence type="ECO:0000256" key="6">
    <source>
        <dbReference type="ARBA" id="ARBA00022679"/>
    </source>
</evidence>
<dbReference type="CDD" id="cd00075">
    <property type="entry name" value="HATPase"/>
    <property type="match status" value="1"/>
</dbReference>
<proteinExistence type="predicted"/>
<dbReference type="Gene3D" id="1.10.287.130">
    <property type="match status" value="1"/>
</dbReference>
<dbReference type="InterPro" id="IPR036097">
    <property type="entry name" value="HisK_dim/P_sf"/>
</dbReference>